<feature type="region of interest" description="Disordered" evidence="1">
    <location>
        <begin position="47"/>
        <end position="105"/>
    </location>
</feature>
<dbReference type="EMBL" id="AP018907">
    <property type="protein sequence ID" value="BBF93255.1"/>
    <property type="molecule type" value="Genomic_DNA"/>
</dbReference>
<name>A0A348G122_9HYPH</name>
<feature type="compositionally biased region" description="Basic and acidic residues" evidence="1">
    <location>
        <begin position="95"/>
        <end position="105"/>
    </location>
</feature>
<keyword evidence="3" id="KW-1185">Reference proteome</keyword>
<protein>
    <submittedName>
        <fullName evidence="2">Uncharacterized protein</fullName>
    </submittedName>
</protein>
<accession>A0A348G122</accession>
<reference evidence="2 3" key="1">
    <citation type="submission" date="2018-08" db="EMBL/GenBank/DDBJ databases">
        <title>Complete genome sequencing of Blastochloris tepida GI.</title>
        <authorList>
            <person name="Tsukatani Y."/>
            <person name="Mori H."/>
        </authorList>
    </citation>
    <scope>NUCLEOTIDE SEQUENCE [LARGE SCALE GENOMIC DNA]</scope>
    <source>
        <strain evidence="2 3">GI</strain>
    </source>
</reference>
<evidence type="ECO:0000256" key="1">
    <source>
        <dbReference type="SAM" id="MobiDB-lite"/>
    </source>
</evidence>
<dbReference type="Proteomes" id="UP000266934">
    <property type="component" value="Chromosome"/>
</dbReference>
<proteinExistence type="predicted"/>
<evidence type="ECO:0000313" key="3">
    <source>
        <dbReference type="Proteomes" id="UP000266934"/>
    </source>
</evidence>
<dbReference type="AlphaFoldDB" id="A0A348G122"/>
<organism evidence="2 3">
    <name type="scientific">Blastochloris tepida</name>
    <dbReference type="NCBI Taxonomy" id="2233851"/>
    <lineage>
        <taxon>Bacteria</taxon>
        <taxon>Pseudomonadati</taxon>
        <taxon>Pseudomonadota</taxon>
        <taxon>Alphaproteobacteria</taxon>
        <taxon>Hyphomicrobiales</taxon>
        <taxon>Blastochloridaceae</taxon>
        <taxon>Blastochloris</taxon>
    </lineage>
</organism>
<gene>
    <name evidence="2" type="ORF">BLTE_19400</name>
</gene>
<dbReference type="KEGG" id="blag:BLTE_19400"/>
<sequence length="105" mass="11252">MITGQGFAAERIGDTIVTIGMDRRRLLAAVAITGLALGGCASSDLFHDVPDEKTPQPAYPNVGELPPDRPRPPLTAEEQARTEAELKGLAATRRKAVERSLESDQ</sequence>
<evidence type="ECO:0000313" key="2">
    <source>
        <dbReference type="EMBL" id="BBF93255.1"/>
    </source>
</evidence>